<comment type="caution">
    <text evidence="1">The sequence shown here is derived from an EMBL/GenBank/DDBJ whole genome shotgun (WGS) entry which is preliminary data.</text>
</comment>
<gene>
    <name evidence="1" type="ORF">XCR1_1130002</name>
</gene>
<proteinExistence type="predicted"/>
<sequence>MNKKPLEIDVFKLFSSQGRASPNAVALAVLGIDPYAAVKDIPEEHSKNVNMLRRAIVNNVNAVNPLQDTRTNTEVDSDIVFGAAYPYVCLLEGSIPEIIKLRIEQALNNIYTEHRKNDEWKTYIKALGGQELVQKIAMQNKKGQGQYRKNDEQKGTYKLIGLLVLLLQEKTINGCQPSNNYGSIGKPNKKRIYDDLKELADEMNENLLANNKMSKNFLGGVGSSTFYDKLRDADYYLNESDEQLVHNQ</sequence>
<name>W1ILX0_9GAMM</name>
<organism evidence="1 2">
    <name type="scientific">Xenorhabdus cabanillasii JM26</name>
    <dbReference type="NCBI Taxonomy" id="1427517"/>
    <lineage>
        <taxon>Bacteria</taxon>
        <taxon>Pseudomonadati</taxon>
        <taxon>Pseudomonadota</taxon>
        <taxon>Gammaproteobacteria</taxon>
        <taxon>Enterobacterales</taxon>
        <taxon>Morganellaceae</taxon>
        <taxon>Xenorhabdus</taxon>
    </lineage>
</organism>
<protein>
    <submittedName>
        <fullName evidence="1">Uncharacterized protein</fullName>
    </submittedName>
</protein>
<dbReference type="RefSeq" id="WP_038259873.1">
    <property type="nucleotide sequence ID" value="NZ_CAWLVK010000017.1"/>
</dbReference>
<dbReference type="OrthoDB" id="6447584at2"/>
<dbReference type="Proteomes" id="UP000019197">
    <property type="component" value="Unassembled WGS sequence"/>
</dbReference>
<dbReference type="EMBL" id="CBXE010000017">
    <property type="protein sequence ID" value="CDL79414.1"/>
    <property type="molecule type" value="Genomic_DNA"/>
</dbReference>
<evidence type="ECO:0000313" key="2">
    <source>
        <dbReference type="Proteomes" id="UP000019197"/>
    </source>
</evidence>
<accession>W1ILX0</accession>
<dbReference type="AlphaFoldDB" id="W1ILX0"/>
<reference evidence="1 2" key="1">
    <citation type="submission" date="2013-11" db="EMBL/GenBank/DDBJ databases">
        <title>Draft genome sequence and annotation of the entomopathogenic bacterium, Xenorhabdus cabanillasi strain JM26.</title>
        <authorList>
            <person name="Gualtieri M."/>
            <person name="Ogier J.C."/>
            <person name="Pages S."/>
            <person name="Givaudan A."/>
            <person name="Gaudriault S."/>
        </authorList>
    </citation>
    <scope>NUCLEOTIDE SEQUENCE [LARGE SCALE GENOMIC DNA]</scope>
    <source>
        <strain evidence="1 2">JM26</strain>
    </source>
</reference>
<evidence type="ECO:0000313" key="1">
    <source>
        <dbReference type="EMBL" id="CDL79414.1"/>
    </source>
</evidence>